<evidence type="ECO:0000313" key="2">
    <source>
        <dbReference type="Proteomes" id="UP000000374"/>
    </source>
</evidence>
<dbReference type="Proteomes" id="UP000000374">
    <property type="component" value="Chromosome"/>
</dbReference>
<dbReference type="AlphaFoldDB" id="A1WI03"/>
<organism evidence="1 2">
    <name type="scientific">Verminephrobacter eiseniae (strain EF01-2)</name>
    <dbReference type="NCBI Taxonomy" id="391735"/>
    <lineage>
        <taxon>Bacteria</taxon>
        <taxon>Pseudomonadati</taxon>
        <taxon>Pseudomonadota</taxon>
        <taxon>Betaproteobacteria</taxon>
        <taxon>Burkholderiales</taxon>
        <taxon>Comamonadaceae</taxon>
        <taxon>Verminephrobacter</taxon>
    </lineage>
</organism>
<accession>A1WI03</accession>
<keyword evidence="2" id="KW-1185">Reference proteome</keyword>
<dbReference type="HOGENOM" id="CLU_168222_1_0_4"/>
<dbReference type="KEGG" id="vei:Veis_1500"/>
<sequence length="76" mass="8172">MKYLVLLLVLALAIIIWRSRRAPDAAAPKPGPAAQAPPDILACAHCGLHIPRAEALMLGDQAFCCAQHRQQHQGPV</sequence>
<dbReference type="GeneID" id="76460122"/>
<dbReference type="STRING" id="391735.Veis_1500"/>
<proteinExistence type="predicted"/>
<dbReference type="RefSeq" id="WP_011809267.1">
    <property type="nucleotide sequence ID" value="NC_008786.1"/>
</dbReference>
<reference evidence="2" key="1">
    <citation type="submission" date="2006-12" db="EMBL/GenBank/DDBJ databases">
        <title>Complete sequence of chromosome 1 of Verminephrobacter eiseniae EF01-2.</title>
        <authorList>
            <person name="Copeland A."/>
            <person name="Lucas S."/>
            <person name="Lapidus A."/>
            <person name="Barry K."/>
            <person name="Detter J.C."/>
            <person name="Glavina del Rio T."/>
            <person name="Dalin E."/>
            <person name="Tice H."/>
            <person name="Pitluck S."/>
            <person name="Chertkov O."/>
            <person name="Brettin T."/>
            <person name="Bruce D."/>
            <person name="Han C."/>
            <person name="Tapia R."/>
            <person name="Gilna P."/>
            <person name="Schmutz J."/>
            <person name="Larimer F."/>
            <person name="Land M."/>
            <person name="Hauser L."/>
            <person name="Kyrpides N."/>
            <person name="Kim E."/>
            <person name="Stahl D."/>
            <person name="Richardson P."/>
        </authorList>
    </citation>
    <scope>NUCLEOTIDE SEQUENCE [LARGE SCALE GENOMIC DNA]</scope>
    <source>
        <strain evidence="2">EF01-2</strain>
    </source>
</reference>
<dbReference type="InterPro" id="IPR049708">
    <property type="entry name" value="PP0621-like"/>
</dbReference>
<dbReference type="EMBL" id="CP000542">
    <property type="protein sequence ID" value="ABM57260.1"/>
    <property type="molecule type" value="Genomic_DNA"/>
</dbReference>
<name>A1WI03_VEREI</name>
<evidence type="ECO:0008006" key="3">
    <source>
        <dbReference type="Google" id="ProtNLM"/>
    </source>
</evidence>
<protein>
    <recommendedName>
        <fullName evidence="3">Pyrimidine deaminase</fullName>
    </recommendedName>
</protein>
<dbReference type="OrthoDB" id="9814432at2"/>
<gene>
    <name evidence="1" type="ordered locus">Veis_1500</name>
</gene>
<dbReference type="NCBIfam" id="NF041023">
    <property type="entry name" value="PP0621_fam"/>
    <property type="match status" value="1"/>
</dbReference>
<evidence type="ECO:0000313" key="1">
    <source>
        <dbReference type="EMBL" id="ABM57260.1"/>
    </source>
</evidence>